<name>A0A841Q931_9BACI</name>
<dbReference type="Proteomes" id="UP000581688">
    <property type="component" value="Unassembled WGS sequence"/>
</dbReference>
<dbReference type="PANTHER" id="PTHR42718">
    <property type="entry name" value="MAJOR FACILITATOR SUPERFAMILY MULTIDRUG TRANSPORTER MFSC"/>
    <property type="match status" value="1"/>
</dbReference>
<protein>
    <submittedName>
        <fullName evidence="8">DHA2 family metal-tetracycline-proton antiporter-like MFS transporter</fullName>
    </submittedName>
</protein>
<dbReference type="InterPro" id="IPR020846">
    <property type="entry name" value="MFS_dom"/>
</dbReference>
<keyword evidence="9" id="KW-1185">Reference proteome</keyword>
<evidence type="ECO:0000256" key="5">
    <source>
        <dbReference type="ARBA" id="ARBA00023136"/>
    </source>
</evidence>
<accession>A0A841Q931</accession>
<dbReference type="RefSeq" id="WP_174497346.1">
    <property type="nucleotide sequence ID" value="NZ_CADDWK010000014.1"/>
</dbReference>
<dbReference type="GO" id="GO:0022857">
    <property type="term" value="F:transmembrane transporter activity"/>
    <property type="evidence" value="ECO:0007669"/>
    <property type="project" value="InterPro"/>
</dbReference>
<dbReference type="InterPro" id="IPR011701">
    <property type="entry name" value="MFS"/>
</dbReference>
<feature type="transmembrane region" description="Helical" evidence="6">
    <location>
        <begin position="88"/>
        <end position="107"/>
    </location>
</feature>
<dbReference type="Gene3D" id="1.20.1250.20">
    <property type="entry name" value="MFS general substrate transporter like domains"/>
    <property type="match status" value="1"/>
</dbReference>
<dbReference type="Pfam" id="PF07690">
    <property type="entry name" value="MFS_1"/>
    <property type="match status" value="1"/>
</dbReference>
<evidence type="ECO:0000256" key="6">
    <source>
        <dbReference type="SAM" id="Phobius"/>
    </source>
</evidence>
<feature type="transmembrane region" description="Helical" evidence="6">
    <location>
        <begin position="21"/>
        <end position="43"/>
    </location>
</feature>
<dbReference type="EMBL" id="JACHGH010000012">
    <property type="protein sequence ID" value="MBB6454823.1"/>
    <property type="molecule type" value="Genomic_DNA"/>
</dbReference>
<keyword evidence="2" id="KW-0813">Transport</keyword>
<reference evidence="8 9" key="1">
    <citation type="submission" date="2020-08" db="EMBL/GenBank/DDBJ databases">
        <title>Genomic Encyclopedia of Type Strains, Phase IV (KMG-IV): sequencing the most valuable type-strain genomes for metagenomic binning, comparative biology and taxonomic classification.</title>
        <authorList>
            <person name="Goeker M."/>
        </authorList>
    </citation>
    <scope>NUCLEOTIDE SEQUENCE [LARGE SCALE GENOMIC DNA]</scope>
    <source>
        <strain evidence="8 9">DSM 19612</strain>
    </source>
</reference>
<feature type="transmembrane region" description="Helical" evidence="6">
    <location>
        <begin position="173"/>
        <end position="190"/>
    </location>
</feature>
<evidence type="ECO:0000259" key="7">
    <source>
        <dbReference type="PROSITE" id="PS50850"/>
    </source>
</evidence>
<evidence type="ECO:0000313" key="9">
    <source>
        <dbReference type="Proteomes" id="UP000581688"/>
    </source>
</evidence>
<keyword evidence="3 6" id="KW-0812">Transmembrane</keyword>
<feature type="transmembrane region" description="Helical" evidence="6">
    <location>
        <begin position="328"/>
        <end position="347"/>
    </location>
</feature>
<dbReference type="GO" id="GO:0005886">
    <property type="term" value="C:plasma membrane"/>
    <property type="evidence" value="ECO:0007669"/>
    <property type="project" value="UniProtKB-SubCell"/>
</dbReference>
<dbReference type="PANTHER" id="PTHR42718:SF9">
    <property type="entry name" value="MAJOR FACILITATOR SUPERFAMILY MULTIDRUG TRANSPORTER MFSC"/>
    <property type="match status" value="1"/>
</dbReference>
<keyword evidence="5 6" id="KW-0472">Membrane</keyword>
<dbReference type="PRINTS" id="PR01036">
    <property type="entry name" value="TCRTETB"/>
</dbReference>
<evidence type="ECO:0000256" key="1">
    <source>
        <dbReference type="ARBA" id="ARBA00004651"/>
    </source>
</evidence>
<feature type="transmembrane region" description="Helical" evidence="6">
    <location>
        <begin position="432"/>
        <end position="451"/>
    </location>
</feature>
<feature type="transmembrane region" description="Helical" evidence="6">
    <location>
        <begin position="202"/>
        <end position="221"/>
    </location>
</feature>
<feature type="transmembrane region" description="Helical" evidence="6">
    <location>
        <begin position="263"/>
        <end position="288"/>
    </location>
</feature>
<evidence type="ECO:0000256" key="4">
    <source>
        <dbReference type="ARBA" id="ARBA00022989"/>
    </source>
</evidence>
<feature type="transmembrane region" description="Helical" evidence="6">
    <location>
        <begin position="58"/>
        <end position="76"/>
    </location>
</feature>
<feature type="transmembrane region" description="Helical" evidence="6">
    <location>
        <begin position="390"/>
        <end position="412"/>
    </location>
</feature>
<sequence>MKNTTTSLDETDEVKIKNPKALLTALCFVLMMSVMNGTMFNIAIPDIAKTFQLMPSEVSWVMTGYIMVYAVGALMYGKLADYYPFKTLITIGLTIFAIGSLFGFFAQSYLMVLIARVIQASGGAMLPALVFLAPIRYFPKERGKVLGIISSVMAFASGVGPIVGGFIAGFLDWKFLFLTSACIIIMLPFLRKNLPDEKKREAHVDFIGAFFVAGTIATLLIGITMESLISIGGMLFFLTCFFVRSKYVEYPFIPPHFFKNKKFVATIITSFFGVACLFGLMFTLPIMLRDVHELTTMQIGLVLFPGAICAAIIGQFGGRLVDSKGSRFVLFLSMMILSTGFFVISISTGLHPIVLSLSIILAYMCFPLVQASTADLLANILPNKETGVGMGVFNLMNFVAGSLSGAIIGKVLDIYSPEKSFNPFAQKGGSAAYSDVFLMFVFIVLGAYLFFRTFYENKKRSLEA</sequence>
<comment type="subcellular location">
    <subcellularLocation>
        <location evidence="1">Cell membrane</location>
        <topology evidence="1">Multi-pass membrane protein</topology>
    </subcellularLocation>
</comment>
<evidence type="ECO:0000313" key="8">
    <source>
        <dbReference type="EMBL" id="MBB6454823.1"/>
    </source>
</evidence>
<feature type="domain" description="Major facilitator superfamily (MFS) profile" evidence="7">
    <location>
        <begin position="22"/>
        <end position="459"/>
    </location>
</feature>
<evidence type="ECO:0000256" key="2">
    <source>
        <dbReference type="ARBA" id="ARBA00022448"/>
    </source>
</evidence>
<organism evidence="8 9">
    <name type="scientific">Salirhabdus euzebyi</name>
    <dbReference type="NCBI Taxonomy" id="394506"/>
    <lineage>
        <taxon>Bacteria</taxon>
        <taxon>Bacillati</taxon>
        <taxon>Bacillota</taxon>
        <taxon>Bacilli</taxon>
        <taxon>Bacillales</taxon>
        <taxon>Bacillaceae</taxon>
        <taxon>Salirhabdus</taxon>
    </lineage>
</organism>
<comment type="caution">
    <text evidence="8">The sequence shown here is derived from an EMBL/GenBank/DDBJ whole genome shotgun (WGS) entry which is preliminary data.</text>
</comment>
<feature type="transmembrane region" description="Helical" evidence="6">
    <location>
        <begin position="353"/>
        <end position="378"/>
    </location>
</feature>
<feature type="transmembrane region" description="Helical" evidence="6">
    <location>
        <begin position="227"/>
        <end position="243"/>
    </location>
</feature>
<keyword evidence="4 6" id="KW-1133">Transmembrane helix</keyword>
<dbReference type="Gene3D" id="1.20.1720.10">
    <property type="entry name" value="Multidrug resistance protein D"/>
    <property type="match status" value="1"/>
</dbReference>
<gene>
    <name evidence="8" type="ORF">HNQ94_003312</name>
</gene>
<feature type="transmembrane region" description="Helical" evidence="6">
    <location>
        <begin position="145"/>
        <end position="167"/>
    </location>
</feature>
<evidence type="ECO:0000256" key="3">
    <source>
        <dbReference type="ARBA" id="ARBA00022692"/>
    </source>
</evidence>
<dbReference type="SUPFAM" id="SSF103473">
    <property type="entry name" value="MFS general substrate transporter"/>
    <property type="match status" value="1"/>
</dbReference>
<dbReference type="AlphaFoldDB" id="A0A841Q931"/>
<dbReference type="InterPro" id="IPR036259">
    <property type="entry name" value="MFS_trans_sf"/>
</dbReference>
<feature type="transmembrane region" description="Helical" evidence="6">
    <location>
        <begin position="113"/>
        <end position="133"/>
    </location>
</feature>
<feature type="transmembrane region" description="Helical" evidence="6">
    <location>
        <begin position="294"/>
        <end position="316"/>
    </location>
</feature>
<dbReference type="PROSITE" id="PS50850">
    <property type="entry name" value="MFS"/>
    <property type="match status" value="1"/>
</dbReference>
<proteinExistence type="predicted"/>